<evidence type="ECO:0000313" key="9">
    <source>
        <dbReference type="Proteomes" id="UP000620559"/>
    </source>
</evidence>
<evidence type="ECO:0000256" key="4">
    <source>
        <dbReference type="ARBA" id="ARBA00022989"/>
    </source>
</evidence>
<dbReference type="PANTHER" id="PTHR34187">
    <property type="entry name" value="FGR18P"/>
    <property type="match status" value="1"/>
</dbReference>
<keyword evidence="9" id="KW-1185">Reference proteome</keyword>
<keyword evidence="4 6" id="KW-1133">Transmembrane helix</keyword>
<dbReference type="RefSeq" id="WP_193925857.1">
    <property type="nucleotide sequence ID" value="NZ_JADEWL010000228.1"/>
</dbReference>
<evidence type="ECO:0000256" key="1">
    <source>
        <dbReference type="ARBA" id="ARBA00004651"/>
    </source>
</evidence>
<comment type="caution">
    <text evidence="8">The sequence shown here is derived from an EMBL/GenBank/DDBJ whole genome shotgun (WGS) entry which is preliminary data.</text>
</comment>
<feature type="transmembrane region" description="Helical" evidence="6">
    <location>
        <begin position="104"/>
        <end position="125"/>
    </location>
</feature>
<accession>A0A8J7K8C1</accession>
<dbReference type="AlphaFoldDB" id="A0A8J7K8C1"/>
<name>A0A8J7K8C1_9CYAN</name>
<proteinExistence type="predicted"/>
<comment type="subcellular location">
    <subcellularLocation>
        <location evidence="1">Cell membrane</location>
        <topology evidence="1">Multi-pass membrane protein</topology>
    </subcellularLocation>
</comment>
<dbReference type="InterPro" id="IPR003807">
    <property type="entry name" value="DUF202"/>
</dbReference>
<reference evidence="8" key="1">
    <citation type="submission" date="2020-10" db="EMBL/GenBank/DDBJ databases">
        <authorList>
            <person name="Castelo-Branco R."/>
            <person name="Eusebio N."/>
            <person name="Adriana R."/>
            <person name="Vieira A."/>
            <person name="Brugerolle De Fraissinette N."/>
            <person name="Rezende De Castro R."/>
            <person name="Schneider M.P."/>
            <person name="Vasconcelos V."/>
            <person name="Leao P.N."/>
        </authorList>
    </citation>
    <scope>NUCLEOTIDE SEQUENCE</scope>
    <source>
        <strain evidence="8">LEGE 06105</strain>
    </source>
</reference>
<keyword evidence="2" id="KW-1003">Cell membrane</keyword>
<evidence type="ECO:0000313" key="8">
    <source>
        <dbReference type="EMBL" id="MBE9216957.1"/>
    </source>
</evidence>
<evidence type="ECO:0000256" key="3">
    <source>
        <dbReference type="ARBA" id="ARBA00022692"/>
    </source>
</evidence>
<evidence type="ECO:0000256" key="2">
    <source>
        <dbReference type="ARBA" id="ARBA00022475"/>
    </source>
</evidence>
<gene>
    <name evidence="8" type="ORF">IQ247_30630</name>
</gene>
<keyword evidence="3 6" id="KW-0812">Transmembrane</keyword>
<feature type="transmembrane region" description="Helical" evidence="6">
    <location>
        <begin position="64"/>
        <end position="84"/>
    </location>
</feature>
<feature type="domain" description="DUF202" evidence="7">
    <location>
        <begin position="11"/>
        <end position="90"/>
    </location>
</feature>
<dbReference type="EMBL" id="JADEWL010000228">
    <property type="protein sequence ID" value="MBE9216957.1"/>
    <property type="molecule type" value="Genomic_DNA"/>
</dbReference>
<sequence>MANQNRESRLREHLANERTFLAWLRTSISLIGFGLAIARFGLFLRQLQTATAQEIVEKSTVFNYQNLGLTLIIVGILILALATLHYNRVFKEIEEANYQPNRLLIWFLSSVLMLLGLLSIPLILVRRNSTSPIRNPPQPQSRK</sequence>
<evidence type="ECO:0000256" key="6">
    <source>
        <dbReference type="SAM" id="Phobius"/>
    </source>
</evidence>
<dbReference type="GO" id="GO:0005886">
    <property type="term" value="C:plasma membrane"/>
    <property type="evidence" value="ECO:0007669"/>
    <property type="project" value="UniProtKB-SubCell"/>
</dbReference>
<organism evidence="8 9">
    <name type="scientific">Plectonema cf. radiosum LEGE 06105</name>
    <dbReference type="NCBI Taxonomy" id="945769"/>
    <lineage>
        <taxon>Bacteria</taxon>
        <taxon>Bacillati</taxon>
        <taxon>Cyanobacteriota</taxon>
        <taxon>Cyanophyceae</taxon>
        <taxon>Oscillatoriophycideae</taxon>
        <taxon>Oscillatoriales</taxon>
        <taxon>Microcoleaceae</taxon>
        <taxon>Plectonema</taxon>
    </lineage>
</organism>
<protein>
    <submittedName>
        <fullName evidence="8">DUF202 domain-containing protein</fullName>
    </submittedName>
</protein>
<evidence type="ECO:0000259" key="7">
    <source>
        <dbReference type="Pfam" id="PF02656"/>
    </source>
</evidence>
<dbReference type="Pfam" id="PF02656">
    <property type="entry name" value="DUF202"/>
    <property type="match status" value="1"/>
</dbReference>
<dbReference type="PANTHER" id="PTHR34187:SF2">
    <property type="entry name" value="DUF202 DOMAIN-CONTAINING PROTEIN"/>
    <property type="match status" value="1"/>
</dbReference>
<dbReference type="InterPro" id="IPR052053">
    <property type="entry name" value="IM_YidH-like"/>
</dbReference>
<feature type="transmembrane region" description="Helical" evidence="6">
    <location>
        <begin position="20"/>
        <end position="44"/>
    </location>
</feature>
<keyword evidence="5 6" id="KW-0472">Membrane</keyword>
<evidence type="ECO:0000256" key="5">
    <source>
        <dbReference type="ARBA" id="ARBA00023136"/>
    </source>
</evidence>
<dbReference type="Proteomes" id="UP000620559">
    <property type="component" value="Unassembled WGS sequence"/>
</dbReference>